<dbReference type="EMBL" id="UARK01000001">
    <property type="protein sequence ID" value="SPW24054.1"/>
    <property type="molecule type" value="Genomic_DNA"/>
</dbReference>
<gene>
    <name evidence="10" type="primary">macB_1</name>
    <name evidence="10" type="ORF">NCTC10254_00419</name>
</gene>
<dbReference type="RefSeq" id="WP_005519754.1">
    <property type="nucleotide sequence ID" value="NZ_CAJPQJ010000008.1"/>
</dbReference>
<feature type="transmembrane region" description="Helical" evidence="7">
    <location>
        <begin position="305"/>
        <end position="330"/>
    </location>
</feature>
<dbReference type="Pfam" id="PF02687">
    <property type="entry name" value="FtsX"/>
    <property type="match status" value="1"/>
</dbReference>
<evidence type="ECO:0000259" key="8">
    <source>
        <dbReference type="Pfam" id="PF02687"/>
    </source>
</evidence>
<feature type="transmembrane region" description="Helical" evidence="7">
    <location>
        <begin position="21"/>
        <end position="42"/>
    </location>
</feature>
<keyword evidence="10" id="KW-0378">Hydrolase</keyword>
<evidence type="ECO:0000256" key="7">
    <source>
        <dbReference type="SAM" id="Phobius"/>
    </source>
</evidence>
<dbReference type="GO" id="GO:0005886">
    <property type="term" value="C:plasma membrane"/>
    <property type="evidence" value="ECO:0007669"/>
    <property type="project" value="UniProtKB-SubCell"/>
</dbReference>
<evidence type="ECO:0000256" key="2">
    <source>
        <dbReference type="ARBA" id="ARBA00022475"/>
    </source>
</evidence>
<dbReference type="GO" id="GO:0022857">
    <property type="term" value="F:transmembrane transporter activity"/>
    <property type="evidence" value="ECO:0007669"/>
    <property type="project" value="TreeGrafter"/>
</dbReference>
<sequence>MSIFESLTLALSNLRTNKMRSALTLLGVIIGIASVITILTIGDGLREDTLSSLNNDGGVEIVAEARPIPTEEELQQAGGEEYYYYSGRLDDPSYEITSDDIDRIKDLLGDKLAGVSIGGNSSYSGDLIYDSKTINGSTFFVNPYYFVQNNSQIEVGHGLTQDDIDNNKPVAVLNNKLAKQIFGDNIQAALGKEITFESDDGLSDFTVVGVLKEPKKGLLNGRGPESSSMYVPYTLESRLSDRAGTWQSVTFRTTPAAAGDLQQIKTTIADYFKPRFEGNPEYEMKVRDYTKELENVNNVLGGISAAIAGIGAISLMVGGIGVMNIMLITVTERTREIGIRKALGATRKDIRRQFVIEAMVVCLIGGFIGMAIGAVLGPLVCQLMFQTMTMPPIMGMIGSLMFCLVIGLFFGWYPAGRAGKLDPIEALRYE</sequence>
<keyword evidence="4 7" id="KW-1133">Transmembrane helix</keyword>
<keyword evidence="3 7" id="KW-0812">Transmembrane</keyword>
<evidence type="ECO:0000256" key="6">
    <source>
        <dbReference type="ARBA" id="ARBA00038076"/>
    </source>
</evidence>
<dbReference type="InterPro" id="IPR050250">
    <property type="entry name" value="Macrolide_Exporter_MacB"/>
</dbReference>
<evidence type="ECO:0000256" key="1">
    <source>
        <dbReference type="ARBA" id="ARBA00004651"/>
    </source>
</evidence>
<dbReference type="Pfam" id="PF12704">
    <property type="entry name" value="MacB_PCD"/>
    <property type="match status" value="1"/>
</dbReference>
<evidence type="ECO:0000313" key="10">
    <source>
        <dbReference type="EMBL" id="SPW24054.1"/>
    </source>
</evidence>
<feature type="domain" description="MacB-like periplasmic core" evidence="9">
    <location>
        <begin position="21"/>
        <end position="258"/>
    </location>
</feature>
<evidence type="ECO:0000313" key="11">
    <source>
        <dbReference type="Proteomes" id="UP000249886"/>
    </source>
</evidence>
<dbReference type="PANTHER" id="PTHR30572:SF4">
    <property type="entry name" value="ABC TRANSPORTER PERMEASE YTRF"/>
    <property type="match status" value="1"/>
</dbReference>
<comment type="similarity">
    <text evidence="6">Belongs to the ABC-4 integral membrane protein family.</text>
</comment>
<dbReference type="InterPro" id="IPR003838">
    <property type="entry name" value="ABC3_permease_C"/>
</dbReference>
<dbReference type="Proteomes" id="UP000249886">
    <property type="component" value="Unassembled WGS sequence"/>
</dbReference>
<dbReference type="GeneID" id="84573139"/>
<evidence type="ECO:0000259" key="9">
    <source>
        <dbReference type="Pfam" id="PF12704"/>
    </source>
</evidence>
<evidence type="ECO:0000256" key="5">
    <source>
        <dbReference type="ARBA" id="ARBA00023136"/>
    </source>
</evidence>
<reference evidence="10 11" key="1">
    <citation type="submission" date="2018-06" db="EMBL/GenBank/DDBJ databases">
        <authorList>
            <consortium name="Pathogen Informatics"/>
            <person name="Doyle S."/>
        </authorList>
    </citation>
    <scope>NUCLEOTIDE SEQUENCE [LARGE SCALE GENOMIC DNA]</scope>
    <source>
        <strain evidence="10 11">NCTC10254</strain>
    </source>
</reference>
<accession>A0A448TGE9</accession>
<comment type="caution">
    <text evidence="10">The sequence shown here is derived from an EMBL/GenBank/DDBJ whole genome shotgun (WGS) entry which is preliminary data.</text>
</comment>
<dbReference type="EC" id="3.6.3.-" evidence="10"/>
<feature type="transmembrane region" description="Helical" evidence="7">
    <location>
        <begin position="354"/>
        <end position="380"/>
    </location>
</feature>
<dbReference type="AlphaFoldDB" id="A0A448TGE9"/>
<protein>
    <submittedName>
        <fullName evidence="10">ABC transporter inner membrane protein</fullName>
        <ecNumber evidence="10">3.6.3.-</ecNumber>
    </submittedName>
</protein>
<organism evidence="10 11">
    <name type="scientific">Corynebacterium matruchotii</name>
    <dbReference type="NCBI Taxonomy" id="43768"/>
    <lineage>
        <taxon>Bacteria</taxon>
        <taxon>Bacillati</taxon>
        <taxon>Actinomycetota</taxon>
        <taxon>Actinomycetes</taxon>
        <taxon>Mycobacteriales</taxon>
        <taxon>Corynebacteriaceae</taxon>
        <taxon>Corynebacterium</taxon>
    </lineage>
</organism>
<dbReference type="InterPro" id="IPR025857">
    <property type="entry name" value="MacB_PCD"/>
</dbReference>
<evidence type="ECO:0000256" key="4">
    <source>
        <dbReference type="ARBA" id="ARBA00022989"/>
    </source>
</evidence>
<feature type="transmembrane region" description="Helical" evidence="7">
    <location>
        <begin position="392"/>
        <end position="413"/>
    </location>
</feature>
<keyword evidence="5 7" id="KW-0472">Membrane</keyword>
<name>A0A448TGE9_9CORY</name>
<feature type="domain" description="ABC3 transporter permease C-terminal" evidence="8">
    <location>
        <begin position="310"/>
        <end position="423"/>
    </location>
</feature>
<keyword evidence="2" id="KW-1003">Cell membrane</keyword>
<comment type="subcellular location">
    <subcellularLocation>
        <location evidence="1">Cell membrane</location>
        <topology evidence="1">Multi-pass membrane protein</topology>
    </subcellularLocation>
</comment>
<dbReference type="PANTHER" id="PTHR30572">
    <property type="entry name" value="MEMBRANE COMPONENT OF TRANSPORTER-RELATED"/>
    <property type="match status" value="1"/>
</dbReference>
<evidence type="ECO:0000256" key="3">
    <source>
        <dbReference type="ARBA" id="ARBA00022692"/>
    </source>
</evidence>
<dbReference type="GO" id="GO:0016787">
    <property type="term" value="F:hydrolase activity"/>
    <property type="evidence" value="ECO:0007669"/>
    <property type="project" value="UniProtKB-KW"/>
</dbReference>
<proteinExistence type="inferred from homology"/>